<proteinExistence type="predicted"/>
<name>A0A1F5N9L2_9BACT</name>
<comment type="caution">
    <text evidence="2">The sequence shown here is derived from an EMBL/GenBank/DDBJ whole genome shotgun (WGS) entry which is preliminary data.</text>
</comment>
<evidence type="ECO:0000313" key="3">
    <source>
        <dbReference type="Proteomes" id="UP000177610"/>
    </source>
</evidence>
<sequence length="60" mass="6984">MIVWGVIVLVIVNAVAFLVFMVGHRHTRQYDAWKRQQGTRVDIYRGNPVRYLRRNSAAKG</sequence>
<reference evidence="2 3" key="1">
    <citation type="journal article" date="2016" name="Nat. Commun.">
        <title>Thousands of microbial genomes shed light on interconnected biogeochemical processes in an aquifer system.</title>
        <authorList>
            <person name="Anantharaman K."/>
            <person name="Brown C.T."/>
            <person name="Hug L.A."/>
            <person name="Sharon I."/>
            <person name="Castelle C.J."/>
            <person name="Probst A.J."/>
            <person name="Thomas B.C."/>
            <person name="Singh A."/>
            <person name="Wilkins M.J."/>
            <person name="Karaoz U."/>
            <person name="Brodie E.L."/>
            <person name="Williams K.H."/>
            <person name="Hubbard S.S."/>
            <person name="Banfield J.F."/>
        </authorList>
    </citation>
    <scope>NUCLEOTIDE SEQUENCE [LARGE SCALE GENOMIC DNA]</scope>
</reference>
<feature type="transmembrane region" description="Helical" evidence="1">
    <location>
        <begin position="6"/>
        <end position="24"/>
    </location>
</feature>
<protein>
    <submittedName>
        <fullName evidence="2">Uncharacterized protein</fullName>
    </submittedName>
</protein>
<dbReference type="Proteomes" id="UP000177610">
    <property type="component" value="Unassembled WGS sequence"/>
</dbReference>
<organism evidence="2 3">
    <name type="scientific">Candidatus Doudnabacteria bacterium RIFCSPHIGHO2_01_FULL_41_86</name>
    <dbReference type="NCBI Taxonomy" id="1817821"/>
    <lineage>
        <taxon>Bacteria</taxon>
        <taxon>Candidatus Doudnaibacteriota</taxon>
    </lineage>
</organism>
<evidence type="ECO:0000256" key="1">
    <source>
        <dbReference type="SAM" id="Phobius"/>
    </source>
</evidence>
<accession>A0A1F5N9L2</accession>
<keyword evidence="1" id="KW-0472">Membrane</keyword>
<keyword evidence="1" id="KW-0812">Transmembrane</keyword>
<dbReference type="EMBL" id="MFEH01000001">
    <property type="protein sequence ID" value="OGE74357.1"/>
    <property type="molecule type" value="Genomic_DNA"/>
</dbReference>
<evidence type="ECO:0000313" key="2">
    <source>
        <dbReference type="EMBL" id="OGE74357.1"/>
    </source>
</evidence>
<gene>
    <name evidence="2" type="ORF">A2717_02345</name>
</gene>
<dbReference type="STRING" id="1817821.A2717_02345"/>
<dbReference type="AlphaFoldDB" id="A0A1F5N9L2"/>
<keyword evidence="1" id="KW-1133">Transmembrane helix</keyword>